<evidence type="ECO:0000259" key="2">
    <source>
        <dbReference type="SMART" id="SM00343"/>
    </source>
</evidence>
<accession>V4BGV3</accession>
<organism evidence="3 4">
    <name type="scientific">Lottia gigantea</name>
    <name type="common">Giant owl limpet</name>
    <dbReference type="NCBI Taxonomy" id="225164"/>
    <lineage>
        <taxon>Eukaryota</taxon>
        <taxon>Metazoa</taxon>
        <taxon>Spiralia</taxon>
        <taxon>Lophotrochozoa</taxon>
        <taxon>Mollusca</taxon>
        <taxon>Gastropoda</taxon>
        <taxon>Patellogastropoda</taxon>
        <taxon>Lottioidea</taxon>
        <taxon>Lottiidae</taxon>
        <taxon>Lottia</taxon>
    </lineage>
</organism>
<gene>
    <name evidence="3" type="ORF">LOTGIDRAFT_151943</name>
</gene>
<sequence length="350" mass="39613">MSERVYSKELVVDIVVGELRNIKLNAFIDEIENLIGVGNVYAVTKCRPNIIQVAVNSKENAEKLCGGIRVSDVEYVIKMPYSPYTIVSFLDIPSYIEDAILINKLKMFKIDIEGSVVRHYFDAYERIENGIRHVKCIFPPEVKSLPWAVNLETVHGMKSFRVLHNNQKNVCHKCYSDDHLIAKCPKIRCRKCHDFGHMGNKCNVKFCDVCKKLDIDCICNNYFEDDIDSEVNELSGQLSDNSDVATKENMVNVTSSDVSKSSVSEQVSKKVKLSITPISEPMQQVNDLTTHANERECANPSESTRVYDTESTNDIPDDFSIIKADEIPLNTECEVNTNTPPPSLKPRPRR</sequence>
<feature type="domain" description="CCHC-type" evidence="2">
    <location>
        <begin position="170"/>
        <end position="186"/>
    </location>
</feature>
<dbReference type="AlphaFoldDB" id="V4BGV3"/>
<name>V4BGV3_LOTGI</name>
<dbReference type="GO" id="GO:0008270">
    <property type="term" value="F:zinc ion binding"/>
    <property type="evidence" value="ECO:0007669"/>
    <property type="project" value="InterPro"/>
</dbReference>
<feature type="compositionally biased region" description="Pro residues" evidence="1">
    <location>
        <begin position="339"/>
        <end position="350"/>
    </location>
</feature>
<evidence type="ECO:0000313" key="4">
    <source>
        <dbReference type="Proteomes" id="UP000030746"/>
    </source>
</evidence>
<dbReference type="EMBL" id="KB199650">
    <property type="protein sequence ID" value="ESP05142.1"/>
    <property type="molecule type" value="Genomic_DNA"/>
</dbReference>
<dbReference type="RefSeq" id="XP_009043687.1">
    <property type="nucleotide sequence ID" value="XM_009045439.1"/>
</dbReference>
<dbReference type="OrthoDB" id="6128564at2759"/>
<dbReference type="CTD" id="20235565"/>
<dbReference type="KEGG" id="lgi:LOTGIDRAFT_151943"/>
<dbReference type="GO" id="GO:0003676">
    <property type="term" value="F:nucleic acid binding"/>
    <property type="evidence" value="ECO:0007669"/>
    <property type="project" value="InterPro"/>
</dbReference>
<keyword evidence="4" id="KW-1185">Reference proteome</keyword>
<dbReference type="GeneID" id="20235565"/>
<evidence type="ECO:0000256" key="1">
    <source>
        <dbReference type="SAM" id="MobiDB-lite"/>
    </source>
</evidence>
<feature type="region of interest" description="Disordered" evidence="1">
    <location>
        <begin position="330"/>
        <end position="350"/>
    </location>
</feature>
<dbReference type="SMART" id="SM00343">
    <property type="entry name" value="ZnF_C2HC"/>
    <property type="match status" value="2"/>
</dbReference>
<dbReference type="InterPro" id="IPR001878">
    <property type="entry name" value="Znf_CCHC"/>
</dbReference>
<proteinExistence type="predicted"/>
<reference evidence="3 4" key="1">
    <citation type="journal article" date="2013" name="Nature">
        <title>Insights into bilaterian evolution from three spiralian genomes.</title>
        <authorList>
            <person name="Simakov O."/>
            <person name="Marletaz F."/>
            <person name="Cho S.J."/>
            <person name="Edsinger-Gonzales E."/>
            <person name="Havlak P."/>
            <person name="Hellsten U."/>
            <person name="Kuo D.H."/>
            <person name="Larsson T."/>
            <person name="Lv J."/>
            <person name="Arendt D."/>
            <person name="Savage R."/>
            <person name="Osoegawa K."/>
            <person name="de Jong P."/>
            <person name="Grimwood J."/>
            <person name="Chapman J.A."/>
            <person name="Shapiro H."/>
            <person name="Aerts A."/>
            <person name="Otillar R.P."/>
            <person name="Terry A.Y."/>
            <person name="Boore J.L."/>
            <person name="Grigoriev I.V."/>
            <person name="Lindberg D.R."/>
            <person name="Seaver E.C."/>
            <person name="Weisblat D.A."/>
            <person name="Putnam N.H."/>
            <person name="Rokhsar D.S."/>
        </authorList>
    </citation>
    <scope>NUCLEOTIDE SEQUENCE [LARGE SCALE GENOMIC DNA]</scope>
</reference>
<dbReference type="HOGENOM" id="CLU_060421_0_0_1"/>
<protein>
    <recommendedName>
        <fullName evidence="2">CCHC-type domain-containing protein</fullName>
    </recommendedName>
</protein>
<dbReference type="Proteomes" id="UP000030746">
    <property type="component" value="Unassembled WGS sequence"/>
</dbReference>
<evidence type="ECO:0000313" key="3">
    <source>
        <dbReference type="EMBL" id="ESP05142.1"/>
    </source>
</evidence>
<dbReference type="OMA" id="INEACGC"/>
<feature type="domain" description="CCHC-type" evidence="2">
    <location>
        <begin position="188"/>
        <end position="204"/>
    </location>
</feature>